<accession>A0A1G5MRM1</accession>
<dbReference type="NCBIfam" id="NF008723">
    <property type="entry name" value="PRK11718.1"/>
    <property type="match status" value="1"/>
</dbReference>
<dbReference type="Proteomes" id="UP000064137">
    <property type="component" value="Chromosome"/>
</dbReference>
<gene>
    <name evidence="4" type="ORF">APT59_20725</name>
    <name evidence="5" type="ORF">BVL52_04685</name>
    <name evidence="6" type="ORF">SAMN05216279_102452</name>
</gene>
<evidence type="ECO:0000313" key="4">
    <source>
        <dbReference type="EMBL" id="ALZ86513.1"/>
    </source>
</evidence>
<proteinExistence type="inferred from homology"/>
<accession>A0A0U4P6D8</accession>
<dbReference type="GO" id="GO:0006355">
    <property type="term" value="P:regulation of DNA-templated transcription"/>
    <property type="evidence" value="ECO:0007669"/>
    <property type="project" value="InterPro"/>
</dbReference>
<reference evidence="4 7" key="1">
    <citation type="submission" date="2016-01" db="EMBL/GenBank/DDBJ databases">
        <title>Annotation of Pseudomonas oryzihabitans USDA-ARS-USMARC-56511.</title>
        <authorList>
            <person name="Harhay G.P."/>
            <person name="Harhay D.M."/>
            <person name="Smith T.P.L."/>
            <person name="Bono J.L."/>
            <person name="Heaton M.P."/>
            <person name="Clawson M.L."/>
            <person name="Chitko-Mckown C.G."/>
            <person name="Capik S.F."/>
            <person name="DeDonder K.D."/>
            <person name="Apley M.D."/>
            <person name="Lubbers B.V."/>
            <person name="White B.J."/>
            <person name="Larson R.L."/>
        </authorList>
    </citation>
    <scope>NUCLEOTIDE SEQUENCE [LARGE SCALE GENOMIC DNA]</scope>
    <source>
        <strain evidence="4 7">USDA-ARS-USMARC-56511</strain>
    </source>
</reference>
<dbReference type="EMBL" id="FMWB01000002">
    <property type="protein sequence ID" value="SCZ27110.1"/>
    <property type="molecule type" value="Genomic_DNA"/>
</dbReference>
<evidence type="ECO:0000256" key="1">
    <source>
        <dbReference type="ARBA" id="ARBA00023015"/>
    </source>
</evidence>
<dbReference type="PATRIC" id="fig|47885.6.peg.1975"/>
<dbReference type="EMBL" id="CP013987">
    <property type="protein sequence ID" value="ALZ86513.1"/>
    <property type="molecule type" value="Genomic_DNA"/>
</dbReference>
<dbReference type="InterPro" id="IPR038309">
    <property type="entry name" value="Rsd/AlgQ_sf"/>
</dbReference>
<keyword evidence="2 3" id="KW-0804">Transcription</keyword>
<name>A0A0U4P6D8_9PSED</name>
<dbReference type="Proteomes" id="UP000183046">
    <property type="component" value="Unassembled WGS sequence"/>
</dbReference>
<dbReference type="Pfam" id="PF04353">
    <property type="entry name" value="Rsd_AlgQ"/>
    <property type="match status" value="1"/>
</dbReference>
<evidence type="ECO:0000256" key="3">
    <source>
        <dbReference type="RuleBase" id="RU004409"/>
    </source>
</evidence>
<reference evidence="8" key="2">
    <citation type="submission" date="2016-10" db="EMBL/GenBank/DDBJ databases">
        <authorList>
            <person name="de Groot N.N."/>
        </authorList>
    </citation>
    <scope>NUCLEOTIDE SEQUENCE [LARGE SCALE GENOMIC DNA]</scope>
    <source>
        <strain evidence="8">DSM 15758</strain>
    </source>
</reference>
<dbReference type="Gene3D" id="1.20.120.1370">
    <property type="entry name" value="Regulator of RNA polymerase sigma(70) subunit, domain 4"/>
    <property type="match status" value="1"/>
</dbReference>
<evidence type="ECO:0000313" key="7">
    <source>
        <dbReference type="Proteomes" id="UP000064137"/>
    </source>
</evidence>
<dbReference type="Proteomes" id="UP000189310">
    <property type="component" value="Unassembled WGS sequence"/>
</dbReference>
<dbReference type="InterPro" id="IPR007448">
    <property type="entry name" value="Sigma70_reg_Rsd_AlgQ"/>
</dbReference>
<dbReference type="EMBL" id="MTLN01000002">
    <property type="protein sequence ID" value="ONN73087.1"/>
    <property type="molecule type" value="Genomic_DNA"/>
</dbReference>
<evidence type="ECO:0000313" key="8">
    <source>
        <dbReference type="Proteomes" id="UP000183046"/>
    </source>
</evidence>
<protein>
    <submittedName>
        <fullName evidence="6">Regulator of sigma D</fullName>
    </submittedName>
    <submittedName>
        <fullName evidence="5">Sigma D regulator</fullName>
    </submittedName>
    <submittedName>
        <fullName evidence="4">Transcriptional regulator</fullName>
    </submittedName>
</protein>
<dbReference type="eggNOG" id="COG3160">
    <property type="taxonomic scope" value="Bacteria"/>
</dbReference>
<organism evidence="4 7">
    <name type="scientific">Pseudomonas oryzihabitans</name>
    <dbReference type="NCBI Taxonomy" id="47885"/>
    <lineage>
        <taxon>Bacteria</taxon>
        <taxon>Pseudomonadati</taxon>
        <taxon>Pseudomonadota</taxon>
        <taxon>Gammaproteobacteria</taxon>
        <taxon>Pseudomonadales</taxon>
        <taxon>Pseudomonadaceae</taxon>
        <taxon>Pseudomonas</taxon>
    </lineage>
</organism>
<dbReference type="RefSeq" id="WP_007161363.1">
    <property type="nucleotide sequence ID" value="NZ_CP013987.1"/>
</dbReference>
<sequence>MLETCRNAQERWGGVHQLIDRWLIARRELVTAYETLDMEPLLGPVREVSELERLCDMLVDYMSTAHFEIYEQLVAEAREFQDERAIEFADSVYPRLQALTDAALNFNDRFERGAYRDPGLLTIELKLLGETLRERFELEDCLIEVLHTSHQQPRLASV</sequence>
<dbReference type="AlphaFoldDB" id="A0A0U4P6D8"/>
<reference evidence="5 9" key="4">
    <citation type="submission" date="2017-01" db="EMBL/GenBank/DDBJ databases">
        <title>Pseudomonas psychrotolerans genome sequencing and assembly.</title>
        <authorList>
            <person name="Vyas B."/>
            <person name="Mayilraj S."/>
        </authorList>
    </citation>
    <scope>NUCLEOTIDE SEQUENCE [LARGE SCALE GENOMIC DNA]</scope>
    <source>
        <strain evidence="5 9">SDS18</strain>
    </source>
</reference>
<keyword evidence="9" id="KW-1185">Reference proteome</keyword>
<keyword evidence="1 3" id="KW-0805">Transcription regulation</keyword>
<reference evidence="6" key="3">
    <citation type="submission" date="2016-10" db="EMBL/GenBank/DDBJ databases">
        <authorList>
            <person name="Varghese N."/>
            <person name="Submissions S."/>
        </authorList>
    </citation>
    <scope>NUCLEOTIDE SEQUENCE</scope>
    <source>
        <strain evidence="6">DSM 15758</strain>
    </source>
</reference>
<comment type="similarity">
    <text evidence="3">Belongs to the Rsd/AlgQ family.</text>
</comment>
<dbReference type="PIRSF" id="PIRSF016548">
    <property type="entry name" value="Rsd_AlgQ"/>
    <property type="match status" value="1"/>
</dbReference>
<dbReference type="STRING" id="237610.BJP27_15745"/>
<evidence type="ECO:0000313" key="6">
    <source>
        <dbReference type="EMBL" id="SCZ27110.1"/>
    </source>
</evidence>
<dbReference type="OrthoDB" id="5567237at2"/>
<evidence type="ECO:0000313" key="9">
    <source>
        <dbReference type="Proteomes" id="UP000189310"/>
    </source>
</evidence>
<dbReference type="KEGG" id="por:APT59_20725"/>
<evidence type="ECO:0000256" key="2">
    <source>
        <dbReference type="ARBA" id="ARBA00023163"/>
    </source>
</evidence>
<evidence type="ECO:0000313" key="5">
    <source>
        <dbReference type="EMBL" id="ONN73087.1"/>
    </source>
</evidence>